<dbReference type="InterPro" id="IPR036565">
    <property type="entry name" value="Mur-like_cat_sf"/>
</dbReference>
<evidence type="ECO:0000313" key="2">
    <source>
        <dbReference type="EMBL" id="OYV03473.1"/>
    </source>
</evidence>
<feature type="domain" description="Mur ligase central" evidence="1">
    <location>
        <begin position="35"/>
        <end position="157"/>
    </location>
</feature>
<dbReference type="AlphaFoldDB" id="A0A257LUX4"/>
<dbReference type="Proteomes" id="UP000216312">
    <property type="component" value="Unassembled WGS sequence"/>
</dbReference>
<gene>
    <name evidence="2" type="ORF">CGW93_00780</name>
</gene>
<dbReference type="GO" id="GO:0045227">
    <property type="term" value="P:capsule polysaccharide biosynthetic process"/>
    <property type="evidence" value="ECO:0007669"/>
    <property type="project" value="InterPro"/>
</dbReference>
<organism evidence="2 3">
    <name type="scientific">candidate division WOR-3 bacterium 4484_18</name>
    <dbReference type="NCBI Taxonomy" id="2020626"/>
    <lineage>
        <taxon>Bacteria</taxon>
        <taxon>Bacteria division WOR-3</taxon>
    </lineage>
</organism>
<dbReference type="PANTHER" id="PTHR43445:SF1">
    <property type="entry name" value="PGA SYNTHASE CAPB"/>
    <property type="match status" value="1"/>
</dbReference>
<dbReference type="SUPFAM" id="SSF53623">
    <property type="entry name" value="MurD-like peptide ligases, catalytic domain"/>
    <property type="match status" value="1"/>
</dbReference>
<dbReference type="GO" id="GO:0005524">
    <property type="term" value="F:ATP binding"/>
    <property type="evidence" value="ECO:0007669"/>
    <property type="project" value="InterPro"/>
</dbReference>
<dbReference type="PRINTS" id="PR01758">
    <property type="entry name" value="CAPSULEPROTB"/>
</dbReference>
<dbReference type="Pfam" id="PF08245">
    <property type="entry name" value="Mur_ligase_M"/>
    <property type="match status" value="1"/>
</dbReference>
<evidence type="ECO:0000313" key="3">
    <source>
        <dbReference type="Proteomes" id="UP000216312"/>
    </source>
</evidence>
<dbReference type="Gene3D" id="3.40.1190.10">
    <property type="entry name" value="Mur-like, catalytic domain"/>
    <property type="match status" value="1"/>
</dbReference>
<accession>A0A257LUX4</accession>
<dbReference type="InterPro" id="IPR008337">
    <property type="entry name" value="Capsule_biosynth_CapB"/>
</dbReference>
<protein>
    <recommendedName>
        <fullName evidence="1">Mur ligase central domain-containing protein</fullName>
    </recommendedName>
</protein>
<evidence type="ECO:0000259" key="1">
    <source>
        <dbReference type="Pfam" id="PF08245"/>
    </source>
</evidence>
<dbReference type="EMBL" id="NMUJ01000005">
    <property type="protein sequence ID" value="OYV03473.1"/>
    <property type="molecule type" value="Genomic_DNA"/>
</dbReference>
<sequence>MITVACLACICVVAGIIEFLLHIRKLNLLNIRIVVNGSRGKSSVTRLIAAGLRAAGVKVFAKTTGTAPRMIYPDSNEAPINRRGNPNIIEQRYVVNEAVRVGATAMVIECMSIRPELQRVEVQRLINSTIYVITNVRSDHLEVMGPTIEDAATAMLEAAPKHAIIMTAEDRIFQYM</sequence>
<dbReference type="PANTHER" id="PTHR43445">
    <property type="entry name" value="UDP-N-ACETYLMURAMATE--L-ALANINE LIGASE-RELATED"/>
    <property type="match status" value="1"/>
</dbReference>
<name>A0A257LUX4_UNCW3</name>
<dbReference type="InterPro" id="IPR013221">
    <property type="entry name" value="Mur_ligase_cen"/>
</dbReference>
<dbReference type="InterPro" id="IPR050061">
    <property type="entry name" value="MurCDEF_pg_biosynth"/>
</dbReference>
<comment type="caution">
    <text evidence="2">The sequence shown here is derived from an EMBL/GenBank/DDBJ whole genome shotgun (WGS) entry which is preliminary data.</text>
</comment>
<dbReference type="GO" id="GO:0016881">
    <property type="term" value="F:acid-amino acid ligase activity"/>
    <property type="evidence" value="ECO:0007669"/>
    <property type="project" value="InterPro"/>
</dbReference>
<proteinExistence type="predicted"/>
<dbReference type="GO" id="GO:0016020">
    <property type="term" value="C:membrane"/>
    <property type="evidence" value="ECO:0007669"/>
    <property type="project" value="InterPro"/>
</dbReference>
<reference evidence="3" key="1">
    <citation type="submission" date="2017-07" db="EMBL/GenBank/DDBJ databases">
        <title>Novel pathways for hydrocarbon cycling and metabolic interdependencies in hydrothermal sediment communities.</title>
        <authorList>
            <person name="Dombrowski N."/>
            <person name="Seitz K."/>
            <person name="Teske A."/>
            <person name="Baker B."/>
        </authorList>
    </citation>
    <scope>NUCLEOTIDE SEQUENCE [LARGE SCALE GENOMIC DNA]</scope>
</reference>